<sequence>MKKLSIEECQRDLLALEAADQLTDNVEREIARFKSMGTKNLLGQATKMLISGNLSLEALDLPANFFEQLEHLVHLNAVTRRKYRECVQTNLDELSLVQDGEVVDE</sequence>
<dbReference type="RefSeq" id="WP_237363780.1">
    <property type="nucleotide sequence ID" value="NZ_CAKLDM010000003.1"/>
</dbReference>
<organism evidence="1 2">
    <name type="scientific">Vibrio marisflavi CECT 7928</name>
    <dbReference type="NCBI Taxonomy" id="634439"/>
    <lineage>
        <taxon>Bacteria</taxon>
        <taxon>Pseudomonadati</taxon>
        <taxon>Pseudomonadota</taxon>
        <taxon>Gammaproteobacteria</taxon>
        <taxon>Vibrionales</taxon>
        <taxon>Vibrionaceae</taxon>
        <taxon>Vibrio</taxon>
    </lineage>
</organism>
<comment type="caution">
    <text evidence="1">The sequence shown here is derived from an EMBL/GenBank/DDBJ whole genome shotgun (WGS) entry which is preliminary data.</text>
</comment>
<name>A0ABN8EBG7_9VIBR</name>
<accession>A0ABN8EBG7</accession>
<evidence type="ECO:0000313" key="1">
    <source>
        <dbReference type="EMBL" id="CAH0542926.1"/>
    </source>
</evidence>
<dbReference type="EMBL" id="CAKLDM010000003">
    <property type="protein sequence ID" value="CAH0542926.1"/>
    <property type="molecule type" value="Genomic_DNA"/>
</dbReference>
<protein>
    <submittedName>
        <fullName evidence="1">Uncharacterized protein</fullName>
    </submittedName>
</protein>
<dbReference type="Proteomes" id="UP000838748">
    <property type="component" value="Unassembled WGS sequence"/>
</dbReference>
<keyword evidence="2" id="KW-1185">Reference proteome</keyword>
<reference evidence="1" key="1">
    <citation type="submission" date="2021-11" db="EMBL/GenBank/DDBJ databases">
        <authorList>
            <person name="Rodrigo-Torres L."/>
            <person name="Arahal R. D."/>
            <person name="Lucena T."/>
        </authorList>
    </citation>
    <scope>NUCLEOTIDE SEQUENCE</scope>
    <source>
        <strain evidence="1">CECT 7928</strain>
    </source>
</reference>
<evidence type="ECO:0000313" key="2">
    <source>
        <dbReference type="Proteomes" id="UP000838748"/>
    </source>
</evidence>
<gene>
    <name evidence="1" type="ORF">VMF7928_04304</name>
</gene>
<proteinExistence type="predicted"/>